<sequence length="148" mass="17091">MPQLHYSIQIEQDPLTVHQILVDKEAYNTWTYSFSPESDFIGDWSEGSHMMFTFVEPSQLKWGMVAVVDKNQPGEIIELRYLGYMENSSNEALPSWNSALETYRFLPISKGTKLSCTLQVENNDECIAFFDKAWPAALQRLKDLCEQQ</sequence>
<dbReference type="EMBL" id="CP091511">
    <property type="protein sequence ID" value="UOO90551.1"/>
    <property type="molecule type" value="Genomic_DNA"/>
</dbReference>
<accession>A0ABY4E449</accession>
<dbReference type="SUPFAM" id="SSF55961">
    <property type="entry name" value="Bet v1-like"/>
    <property type="match status" value="1"/>
</dbReference>
<evidence type="ECO:0000313" key="2">
    <source>
        <dbReference type="Proteomes" id="UP000832011"/>
    </source>
</evidence>
<evidence type="ECO:0000313" key="1">
    <source>
        <dbReference type="EMBL" id="UOO90551.1"/>
    </source>
</evidence>
<dbReference type="Gene3D" id="3.30.530.20">
    <property type="match status" value="1"/>
</dbReference>
<evidence type="ECO:0008006" key="3">
    <source>
        <dbReference type="Google" id="ProtNLM"/>
    </source>
</evidence>
<dbReference type="Proteomes" id="UP000832011">
    <property type="component" value="Chromosome"/>
</dbReference>
<name>A0ABY4E449_9NEIS</name>
<proteinExistence type="predicted"/>
<organism evidence="1 2">
    <name type="scientific">Vitreoscilla massiliensis</name>
    <dbReference type="NCBI Taxonomy" id="1689272"/>
    <lineage>
        <taxon>Bacteria</taxon>
        <taxon>Pseudomonadati</taxon>
        <taxon>Pseudomonadota</taxon>
        <taxon>Betaproteobacteria</taxon>
        <taxon>Neisseriales</taxon>
        <taxon>Neisseriaceae</taxon>
        <taxon>Vitreoscilla</taxon>
    </lineage>
</organism>
<dbReference type="InterPro" id="IPR023393">
    <property type="entry name" value="START-like_dom_sf"/>
</dbReference>
<gene>
    <name evidence="1" type="ORF">LVJ82_06140</name>
</gene>
<reference evidence="1 2" key="1">
    <citation type="journal article" date="2022" name="Res Sq">
        <title>Evolution of multicellular longitudinally dividing oral cavity symbionts (Neisseriaceae).</title>
        <authorList>
            <person name="Nyongesa S."/>
            <person name="Weber P."/>
            <person name="Bernet E."/>
            <person name="Pullido F."/>
            <person name="Nieckarz M."/>
            <person name="Delaby M."/>
            <person name="Nieves C."/>
            <person name="Viehboeck T."/>
            <person name="Krause N."/>
            <person name="Rivera-Millot A."/>
            <person name="Nakamura A."/>
            <person name="Vischer N."/>
            <person name="VanNieuwenhze M."/>
            <person name="Brun Y."/>
            <person name="Cava F."/>
            <person name="Bulgheresi S."/>
            <person name="Veyrier F."/>
        </authorList>
    </citation>
    <scope>NUCLEOTIDE SEQUENCE [LARGE SCALE GENOMIC DNA]</scope>
    <source>
        <strain evidence="1 2">SN4</strain>
    </source>
</reference>
<keyword evidence="2" id="KW-1185">Reference proteome</keyword>
<dbReference type="RefSeq" id="WP_058304878.1">
    <property type="nucleotide sequence ID" value="NZ_CABKVG010000005.1"/>
</dbReference>
<protein>
    <recommendedName>
        <fullName evidence="3">SRPBCC domain-containing protein</fullName>
    </recommendedName>
</protein>